<feature type="transmembrane region" description="Helical" evidence="1">
    <location>
        <begin position="79"/>
        <end position="100"/>
    </location>
</feature>
<comment type="caution">
    <text evidence="2">The sequence shown here is derived from an EMBL/GenBank/DDBJ whole genome shotgun (WGS) entry which is preliminary data.</text>
</comment>
<reference evidence="3" key="1">
    <citation type="journal article" date="2019" name="Int. J. Syst. Evol. Microbiol.">
        <title>The Global Catalogue of Microorganisms (GCM) 10K type strain sequencing project: providing services to taxonomists for standard genome sequencing and annotation.</title>
        <authorList>
            <consortium name="The Broad Institute Genomics Platform"/>
            <consortium name="The Broad Institute Genome Sequencing Center for Infectious Disease"/>
            <person name="Wu L."/>
            <person name="Ma J."/>
        </authorList>
    </citation>
    <scope>NUCLEOTIDE SEQUENCE [LARGE SCALE GENOMIC DNA]</scope>
    <source>
        <strain evidence="3">KCTC 52924</strain>
    </source>
</reference>
<dbReference type="Proteomes" id="UP001597532">
    <property type="component" value="Unassembled WGS sequence"/>
</dbReference>
<feature type="transmembrane region" description="Helical" evidence="1">
    <location>
        <begin position="45"/>
        <end position="67"/>
    </location>
</feature>
<organism evidence="2 3">
    <name type="scientific">Arenibacter antarcticus</name>
    <dbReference type="NCBI Taxonomy" id="2040469"/>
    <lineage>
        <taxon>Bacteria</taxon>
        <taxon>Pseudomonadati</taxon>
        <taxon>Bacteroidota</taxon>
        <taxon>Flavobacteriia</taxon>
        <taxon>Flavobacteriales</taxon>
        <taxon>Flavobacteriaceae</taxon>
        <taxon>Arenibacter</taxon>
    </lineage>
</organism>
<keyword evidence="3" id="KW-1185">Reference proteome</keyword>
<feature type="transmembrane region" description="Helical" evidence="1">
    <location>
        <begin position="112"/>
        <end position="130"/>
    </location>
</feature>
<dbReference type="EMBL" id="JBHUOK010000030">
    <property type="protein sequence ID" value="MFD2790604.1"/>
    <property type="molecule type" value="Genomic_DNA"/>
</dbReference>
<keyword evidence="1" id="KW-0472">Membrane</keyword>
<keyword evidence="1" id="KW-1133">Transmembrane helix</keyword>
<sequence>MRFQFNKLGEGLFWIKRMYFPLFSILGVGIYTIQRWGSGGILPSWVIYYVNDFLCMPIVLYICQLAVRRLKSNKRLKLTLRPILSLTLFYSLYFEVYLPMVNVRYTADLMDVVLYFLGAAFFYLVEKMTVETKESKVIYR</sequence>
<keyword evidence="1" id="KW-0812">Transmembrane</keyword>
<accession>A0ABW5VI54</accession>
<feature type="transmembrane region" description="Helical" evidence="1">
    <location>
        <begin position="12"/>
        <end position="33"/>
    </location>
</feature>
<name>A0ABW5VI54_9FLAO</name>
<evidence type="ECO:0000256" key="1">
    <source>
        <dbReference type="SAM" id="Phobius"/>
    </source>
</evidence>
<proteinExistence type="predicted"/>
<evidence type="ECO:0000313" key="3">
    <source>
        <dbReference type="Proteomes" id="UP001597532"/>
    </source>
</evidence>
<protein>
    <recommendedName>
        <fullName evidence="4">Magnesium citrate secondary transporter</fullName>
    </recommendedName>
</protein>
<gene>
    <name evidence="2" type="ORF">ACFS1K_12595</name>
</gene>
<dbReference type="RefSeq" id="WP_251806694.1">
    <property type="nucleotide sequence ID" value="NZ_CP166679.1"/>
</dbReference>
<evidence type="ECO:0000313" key="2">
    <source>
        <dbReference type="EMBL" id="MFD2790604.1"/>
    </source>
</evidence>
<evidence type="ECO:0008006" key="4">
    <source>
        <dbReference type="Google" id="ProtNLM"/>
    </source>
</evidence>